<dbReference type="InterPro" id="IPR040079">
    <property type="entry name" value="Glutathione_S-Trfase"/>
</dbReference>
<reference evidence="4" key="2">
    <citation type="submission" date="2025-08" db="UniProtKB">
        <authorList>
            <consortium name="RefSeq"/>
        </authorList>
    </citation>
    <scope>IDENTIFICATION</scope>
    <source>
        <strain evidence="4">S238N-H82</strain>
        <tissue evidence="4">Testes</tissue>
    </source>
</reference>
<dbReference type="KEGG" id="bfo:118417773"/>
<dbReference type="FunFam" id="1.20.1050.10:FF:000046">
    <property type="entry name" value="Glutathione S-transferase rho"/>
    <property type="match status" value="1"/>
</dbReference>
<dbReference type="CDD" id="cd00570">
    <property type="entry name" value="GST_N_family"/>
    <property type="match status" value="1"/>
</dbReference>
<evidence type="ECO:0000313" key="4">
    <source>
        <dbReference type="RefSeq" id="XP_035679372.1"/>
    </source>
</evidence>
<dbReference type="InterPro" id="IPR004046">
    <property type="entry name" value="GST_C"/>
</dbReference>
<dbReference type="InterPro" id="IPR036249">
    <property type="entry name" value="Thioredoxin-like_sf"/>
</dbReference>
<name>A0A9J7LAU8_BRAFL</name>
<dbReference type="SFLD" id="SFLDG00358">
    <property type="entry name" value="Main_(cytGST)"/>
    <property type="match status" value="1"/>
</dbReference>
<accession>A0A9J7LAU8</accession>
<dbReference type="Pfam" id="PF13409">
    <property type="entry name" value="GST_N_2"/>
    <property type="match status" value="1"/>
</dbReference>
<gene>
    <name evidence="4" type="primary">LOC118417773</name>
</gene>
<evidence type="ECO:0000313" key="3">
    <source>
        <dbReference type="Proteomes" id="UP000001554"/>
    </source>
</evidence>
<dbReference type="GeneID" id="118417773"/>
<dbReference type="AlphaFoldDB" id="A0A9J7LAU8"/>
<dbReference type="CDD" id="cd00299">
    <property type="entry name" value="GST_C_family"/>
    <property type="match status" value="2"/>
</dbReference>
<dbReference type="PANTHER" id="PTHR42673:SF4">
    <property type="entry name" value="MALEYLACETOACETATE ISOMERASE"/>
    <property type="match status" value="1"/>
</dbReference>
<evidence type="ECO:0000259" key="2">
    <source>
        <dbReference type="PROSITE" id="PS50405"/>
    </source>
</evidence>
<feature type="domain" description="GST C-terminal" evidence="2">
    <location>
        <begin position="235"/>
        <end position="365"/>
    </location>
</feature>
<dbReference type="Gene3D" id="3.40.30.10">
    <property type="entry name" value="Glutaredoxin"/>
    <property type="match status" value="1"/>
</dbReference>
<dbReference type="Pfam" id="PF00043">
    <property type="entry name" value="GST_C"/>
    <property type="match status" value="2"/>
</dbReference>
<dbReference type="SUPFAM" id="SSF52833">
    <property type="entry name" value="Thioredoxin-like"/>
    <property type="match status" value="2"/>
</dbReference>
<organism evidence="3 4">
    <name type="scientific">Branchiostoma floridae</name>
    <name type="common">Florida lancelet</name>
    <name type="synonym">Amphioxus</name>
    <dbReference type="NCBI Taxonomy" id="7739"/>
    <lineage>
        <taxon>Eukaryota</taxon>
        <taxon>Metazoa</taxon>
        <taxon>Chordata</taxon>
        <taxon>Cephalochordata</taxon>
        <taxon>Leptocardii</taxon>
        <taxon>Amphioxiformes</taxon>
        <taxon>Branchiostomatidae</taxon>
        <taxon>Branchiostoma</taxon>
    </lineage>
</organism>
<dbReference type="InterPro" id="IPR010987">
    <property type="entry name" value="Glutathione-S-Trfase_C-like"/>
</dbReference>
<evidence type="ECO:0000259" key="1">
    <source>
        <dbReference type="PROSITE" id="PS50404"/>
    </source>
</evidence>
<dbReference type="InterPro" id="IPR036282">
    <property type="entry name" value="Glutathione-S-Trfase_C_sf"/>
</dbReference>
<sequence>MASDMILYWGAGSGPCWRAMICLEEKGLSDYTSKLISFDNKEHKSDEVLKINPRGQAPAFKHGNVIVNESLAICLYLENTFKAQGTKLLPDDPAQQGLVLQRAVESQNIREKAAFGVLSYFFRTKPEDRTEAMLEEKKKTCHEELQVWEGYLAKLGDGSHIAGKNFTLADVCAFPFIATLVRMGFNMSRYPHLAKYYDLVPAFKHGNVIVNESLAICLYLESTFKAQGTKLLPDDPAQQALVLQRAVESQNFRDNAAYGVLSYFFRTKPEDRTEAMLEEKRKACHKELQMWEGYLVKLGDGSYIAGKNFNLADACTFPFIATLVRMGFNMSRYPHLAKYYDLVKDRPSVKASWPPLWKDTPNKDFLKVI</sequence>
<feature type="domain" description="GST C-terminal" evidence="2">
    <location>
        <begin position="92"/>
        <end position="224"/>
    </location>
</feature>
<dbReference type="PANTHER" id="PTHR42673">
    <property type="entry name" value="MALEYLACETOACETATE ISOMERASE"/>
    <property type="match status" value="1"/>
</dbReference>
<dbReference type="SUPFAM" id="SSF47616">
    <property type="entry name" value="GST C-terminal domain-like"/>
    <property type="match status" value="2"/>
</dbReference>
<dbReference type="SFLD" id="SFLDS00019">
    <property type="entry name" value="Glutathione_Transferase_(cytos"/>
    <property type="match status" value="2"/>
</dbReference>
<dbReference type="PROSITE" id="PS50405">
    <property type="entry name" value="GST_CTER"/>
    <property type="match status" value="2"/>
</dbReference>
<feature type="domain" description="GST N-terminal" evidence="1">
    <location>
        <begin position="3"/>
        <end position="85"/>
    </location>
</feature>
<feature type="domain" description="GST N-terminal" evidence="1">
    <location>
        <begin position="114"/>
        <end position="228"/>
    </location>
</feature>
<keyword evidence="3" id="KW-1185">Reference proteome</keyword>
<dbReference type="InterPro" id="IPR004045">
    <property type="entry name" value="Glutathione_S-Trfase_N"/>
</dbReference>
<dbReference type="Gene3D" id="1.20.1050.10">
    <property type="match status" value="2"/>
</dbReference>
<dbReference type="Proteomes" id="UP000001554">
    <property type="component" value="Chromosome 6"/>
</dbReference>
<dbReference type="FunFam" id="3.40.30.10:FF:000221">
    <property type="entry name" value="Glutathione S-transferase rho"/>
    <property type="match status" value="1"/>
</dbReference>
<proteinExistence type="predicted"/>
<reference evidence="3" key="1">
    <citation type="journal article" date="2020" name="Nat. Ecol. Evol.">
        <title>Deeply conserved synteny resolves early events in vertebrate evolution.</title>
        <authorList>
            <person name="Simakov O."/>
            <person name="Marletaz F."/>
            <person name="Yue J.X."/>
            <person name="O'Connell B."/>
            <person name="Jenkins J."/>
            <person name="Brandt A."/>
            <person name="Calef R."/>
            <person name="Tung C.H."/>
            <person name="Huang T.K."/>
            <person name="Schmutz J."/>
            <person name="Satoh N."/>
            <person name="Yu J.K."/>
            <person name="Putnam N.H."/>
            <person name="Green R.E."/>
            <person name="Rokhsar D.S."/>
        </authorList>
    </citation>
    <scope>NUCLEOTIDE SEQUENCE [LARGE SCALE GENOMIC DNA]</scope>
    <source>
        <strain evidence="3">S238N-H82</strain>
    </source>
</reference>
<dbReference type="PROSITE" id="PS50404">
    <property type="entry name" value="GST_NTER"/>
    <property type="match status" value="2"/>
</dbReference>
<dbReference type="RefSeq" id="XP_035679372.1">
    <property type="nucleotide sequence ID" value="XM_035823479.1"/>
</dbReference>
<protein>
    <submittedName>
        <fullName evidence="4">Glutathione S-transferase A-like isoform X1</fullName>
    </submittedName>
</protein>